<gene>
    <name evidence="1" type="ORF">OIU83_11945</name>
</gene>
<name>A0A9X2ZIP5_9FLAO</name>
<accession>A0A9X2ZIP5</accession>
<evidence type="ECO:0000313" key="1">
    <source>
        <dbReference type="EMBL" id="MCV9928373.1"/>
    </source>
</evidence>
<organism evidence="1 2">
    <name type="scientific">Flavobacterium shii</name>
    <dbReference type="NCBI Taxonomy" id="2987687"/>
    <lineage>
        <taxon>Bacteria</taxon>
        <taxon>Pseudomonadati</taxon>
        <taxon>Bacteroidota</taxon>
        <taxon>Flavobacteriia</taxon>
        <taxon>Flavobacteriales</taxon>
        <taxon>Flavobacteriaceae</taxon>
        <taxon>Flavobacterium</taxon>
    </lineage>
</organism>
<dbReference type="RefSeq" id="WP_264206485.1">
    <property type="nucleotide sequence ID" value="NZ_JAOZEW010000011.1"/>
</dbReference>
<proteinExistence type="predicted"/>
<dbReference type="Proteomes" id="UP001151079">
    <property type="component" value="Unassembled WGS sequence"/>
</dbReference>
<comment type="caution">
    <text evidence="1">The sequence shown here is derived from an EMBL/GenBank/DDBJ whole genome shotgun (WGS) entry which is preliminary data.</text>
</comment>
<protein>
    <submittedName>
        <fullName evidence="1">Uncharacterized protein</fullName>
    </submittedName>
</protein>
<sequence>MNSAEKAIEEDREYELAKKWLTENGIFKRFEKDTRDSKSLDSTIVKTINVITFQKNNSSEIQTNEGEDIKELIINMYRSEY</sequence>
<reference evidence="1" key="1">
    <citation type="submission" date="2022-10" db="EMBL/GenBank/DDBJ databases">
        <title>Two novel species of Flavobacterium.</title>
        <authorList>
            <person name="Liu Q."/>
            <person name="Xin Y.-H."/>
        </authorList>
    </citation>
    <scope>NUCLEOTIDE SEQUENCE</scope>
    <source>
        <strain evidence="1">LS1R49</strain>
    </source>
</reference>
<keyword evidence="2" id="KW-1185">Reference proteome</keyword>
<dbReference type="EMBL" id="JAOZEW010000011">
    <property type="protein sequence ID" value="MCV9928373.1"/>
    <property type="molecule type" value="Genomic_DNA"/>
</dbReference>
<dbReference type="AlphaFoldDB" id="A0A9X2ZIP5"/>
<evidence type="ECO:0000313" key="2">
    <source>
        <dbReference type="Proteomes" id="UP001151079"/>
    </source>
</evidence>